<keyword evidence="2" id="KW-0119">Carbohydrate metabolism</keyword>
<sequence length="1304" mass="136695">MPFTTRRSRRRLAGAGAFTLIFGLLTTATVALQVQAASTAAAAIPDLTSANRRAPIAGLPDWSKAGYRGGAPLPGPADINPDPNCQVTADELASQYGVRADGSDATTGLQSAIDAIRTQCTPSATYNKLSQITLPEGRITVTRQLGLDASYLLIKGAGQGRTVLVFRPDTNTRYDKLTADGSDWDEDGMTHGSSGKGGWMWPGRGLLRVQSREVSPKYAADYASAPANRKDIFEGSINQHWASGVPLREASAIGTTQIKLATNANMALFKAGNYLWVGAANSAKFYQQQTVTDASKYMNLHMRQQIFQITAVDATGRNLTIDKPLEYDLPLNSTSDGSAAIGGTVYPSRVTPLKPVLGVGIEDLTITQDMTGLPKLAGGTYNLNKADAVHNYGNMAPEYEMHGIVLKWAINAWVRRVGTEMTGSHPIVTESAKNIQVQESHLDGSWNKGKGGNGYLRGSRVWDSLYAYNTTRNLRHFTFQWSASNNVAIGNDFDSDLNVHGGWERRNLFENNTVRIPFEHSSKNCQSNCGDEGGDIPDDSTWWPIWWAAGPKAVKWSGSSGPQNVVYNNALSKQTTENGPYQSYYPDRQRLYQFGSSSADPTKFQHLAVNGATIPDWASRETADYTVPNGGVNATRTDASGSLFLRNPGGGGEDDTTAPSTPSSLRATATTSNSASLTWNASTDNVGVTGYDVLRNGTVVGTSTGTTYTDTGLTAATTYSYTVRATDAAGNQSGLSNAVDATTQPGGGGGSETLLSRGKPATASSTEGSGFEAGLAVDGDAATRWASQEGSDPQWIQVDLGAAANLTRVKLNWEAAYGKAYQVQLSTDGTTWSTAHSTTTGDGGTDEIPVTGSARYVRINGTARGTAYGYSLFEFEVYGTSGGGGGDTTPPSVPGGLRSTGTTSSSVSLAWNAATDNVGVTGYVIYRNGQPVTTVTGTSHTDSGLTASTSYSYVVRARDAAGNQSGPSPAITVTTSGGGGGSVVDVSTAAQLQAALANAQPGQTIRLAAGQYRGAFLTQRAGTASAPITLTGPASAVLINDGPTGDAPSCPAPTAGWDSGYGLWLFGAPYWKLTGFTVQESKKGIVLDNSHHVTIDGVSVHHTDEEGVHFRRSSADGVIKNSTVTDAGLVQKGYGEGVYIGSAGSNWSCHGNTGGVDKSDRVQVLDNQLGPNIAAEAIDVKEGTTGGVIRGNTFNGRGISGENSADSWVDVKGFDYVIENNTGTFSSPGTFANGYETHNPSTTPSFANGCGNVWRNNSSNLGGTGKYAIYITSASKCSADPNVVYASNTVQNAVTGLTNIPVTP</sequence>
<dbReference type="PANTHER" id="PTHR46957:SF3">
    <property type="entry name" value="CYTOKINE RECEPTOR"/>
    <property type="match status" value="1"/>
</dbReference>
<proteinExistence type="predicted"/>
<dbReference type="InterPro" id="IPR036116">
    <property type="entry name" value="FN3_sf"/>
</dbReference>
<dbReference type="InterPro" id="IPR050713">
    <property type="entry name" value="RTP_Phos/Ushers"/>
</dbReference>
<dbReference type="PROSITE" id="PS50022">
    <property type="entry name" value="FA58C_3"/>
    <property type="match status" value="1"/>
</dbReference>
<organism evidence="7 8">
    <name type="scientific">Kribbella yunnanensis</name>
    <dbReference type="NCBI Taxonomy" id="190194"/>
    <lineage>
        <taxon>Bacteria</taxon>
        <taxon>Bacillati</taxon>
        <taxon>Actinomycetota</taxon>
        <taxon>Actinomycetes</taxon>
        <taxon>Propionibacteriales</taxon>
        <taxon>Kribbellaceae</taxon>
        <taxon>Kribbella</taxon>
    </lineage>
</organism>
<dbReference type="Pfam" id="PF13229">
    <property type="entry name" value="Beta_helix"/>
    <property type="match status" value="1"/>
</dbReference>
<evidence type="ECO:0008006" key="9">
    <source>
        <dbReference type="Google" id="ProtNLM"/>
    </source>
</evidence>
<feature type="compositionally biased region" description="Polar residues" evidence="3">
    <location>
        <begin position="731"/>
        <end position="744"/>
    </location>
</feature>
<dbReference type="RefSeq" id="WP_344163505.1">
    <property type="nucleotide sequence ID" value="NZ_BAAANF010000026.1"/>
</dbReference>
<dbReference type="SMART" id="SM00710">
    <property type="entry name" value="PbH1"/>
    <property type="match status" value="3"/>
</dbReference>
<dbReference type="InterPro" id="IPR000421">
    <property type="entry name" value="FA58C"/>
</dbReference>
<comment type="caution">
    <text evidence="7">The sequence shown here is derived from an EMBL/GenBank/DDBJ whole genome shotgun (WGS) entry which is preliminary data.</text>
</comment>
<feature type="domain" description="F5/8 type C" evidence="5">
    <location>
        <begin position="742"/>
        <end position="880"/>
    </location>
</feature>
<dbReference type="SUPFAM" id="SSF49265">
    <property type="entry name" value="Fibronectin type III"/>
    <property type="match status" value="1"/>
</dbReference>
<dbReference type="InterPro" id="IPR013783">
    <property type="entry name" value="Ig-like_fold"/>
</dbReference>
<dbReference type="SUPFAM" id="SSF49785">
    <property type="entry name" value="Galactose-binding domain-like"/>
    <property type="match status" value="1"/>
</dbReference>
<dbReference type="Gene3D" id="2.60.40.10">
    <property type="entry name" value="Immunoglobulins"/>
    <property type="match status" value="2"/>
</dbReference>
<evidence type="ECO:0000256" key="2">
    <source>
        <dbReference type="ARBA" id="ARBA00023326"/>
    </source>
</evidence>
<keyword evidence="8" id="KW-1185">Reference proteome</keyword>
<dbReference type="SMART" id="SM00060">
    <property type="entry name" value="FN3"/>
    <property type="match status" value="2"/>
</dbReference>
<dbReference type="InterPro" id="IPR006626">
    <property type="entry name" value="PbH1"/>
</dbReference>
<evidence type="ECO:0000259" key="5">
    <source>
        <dbReference type="PROSITE" id="PS50022"/>
    </source>
</evidence>
<evidence type="ECO:0000256" key="3">
    <source>
        <dbReference type="SAM" id="MobiDB-lite"/>
    </source>
</evidence>
<feature type="chain" id="PRO_5045320516" description="Peptide ABC transporter substrate-binding protein" evidence="4">
    <location>
        <begin position="37"/>
        <end position="1304"/>
    </location>
</feature>
<evidence type="ECO:0000313" key="7">
    <source>
        <dbReference type="EMBL" id="GAA1715774.1"/>
    </source>
</evidence>
<dbReference type="SUPFAM" id="SSF51126">
    <property type="entry name" value="Pectin lyase-like"/>
    <property type="match status" value="2"/>
</dbReference>
<feature type="region of interest" description="Disordered" evidence="3">
    <location>
        <begin position="731"/>
        <end position="773"/>
    </location>
</feature>
<dbReference type="SMART" id="SM00231">
    <property type="entry name" value="FA58C"/>
    <property type="match status" value="1"/>
</dbReference>
<keyword evidence="1" id="KW-0326">Glycosidase</keyword>
<evidence type="ECO:0000259" key="6">
    <source>
        <dbReference type="PROSITE" id="PS50853"/>
    </source>
</evidence>
<dbReference type="CDD" id="cd00063">
    <property type="entry name" value="FN3"/>
    <property type="match status" value="2"/>
</dbReference>
<protein>
    <recommendedName>
        <fullName evidence="9">Peptide ABC transporter substrate-binding protein</fullName>
    </recommendedName>
</protein>
<dbReference type="InterPro" id="IPR003961">
    <property type="entry name" value="FN3_dom"/>
</dbReference>
<reference evidence="8" key="1">
    <citation type="journal article" date="2019" name="Int. J. Syst. Evol. Microbiol.">
        <title>The Global Catalogue of Microorganisms (GCM) 10K type strain sequencing project: providing services to taxonomists for standard genome sequencing and annotation.</title>
        <authorList>
            <consortium name="The Broad Institute Genomics Platform"/>
            <consortium name="The Broad Institute Genome Sequencing Center for Infectious Disease"/>
            <person name="Wu L."/>
            <person name="Ma J."/>
        </authorList>
    </citation>
    <scope>NUCLEOTIDE SEQUENCE [LARGE SCALE GENOMIC DNA]</scope>
    <source>
        <strain evidence="8">JCM 14307</strain>
    </source>
</reference>
<keyword evidence="4" id="KW-0732">Signal</keyword>
<name>A0ABP4V3X8_9ACTN</name>
<feature type="compositionally biased region" description="Low complexity" evidence="3">
    <location>
        <begin position="663"/>
        <end position="673"/>
    </location>
</feature>
<dbReference type="Gene3D" id="2.60.120.260">
    <property type="entry name" value="Galactose-binding domain-like"/>
    <property type="match status" value="1"/>
</dbReference>
<feature type="region of interest" description="Disordered" evidence="3">
    <location>
        <begin position="628"/>
        <end position="673"/>
    </location>
</feature>
<dbReference type="InterPro" id="IPR012334">
    <property type="entry name" value="Pectin_lyas_fold"/>
</dbReference>
<dbReference type="EMBL" id="BAAANF010000026">
    <property type="protein sequence ID" value="GAA1715774.1"/>
    <property type="molecule type" value="Genomic_DNA"/>
</dbReference>
<dbReference type="PANTHER" id="PTHR46957">
    <property type="entry name" value="CYTOKINE RECEPTOR"/>
    <property type="match status" value="1"/>
</dbReference>
<keyword evidence="1" id="KW-0378">Hydrolase</keyword>
<dbReference type="InterPro" id="IPR011050">
    <property type="entry name" value="Pectin_lyase_fold/virulence"/>
</dbReference>
<dbReference type="Gene3D" id="2.160.20.10">
    <property type="entry name" value="Single-stranded right-handed beta-helix, Pectin lyase-like"/>
    <property type="match status" value="2"/>
</dbReference>
<dbReference type="PROSITE" id="PS50853">
    <property type="entry name" value="FN3"/>
    <property type="match status" value="2"/>
</dbReference>
<gene>
    <name evidence="7" type="ORF">GCM10009745_75240</name>
</gene>
<evidence type="ECO:0000256" key="4">
    <source>
        <dbReference type="SAM" id="SignalP"/>
    </source>
</evidence>
<evidence type="ECO:0000256" key="1">
    <source>
        <dbReference type="ARBA" id="ARBA00023295"/>
    </source>
</evidence>
<evidence type="ECO:0000313" key="8">
    <source>
        <dbReference type="Proteomes" id="UP001500280"/>
    </source>
</evidence>
<feature type="domain" description="Fibronectin type-III" evidence="6">
    <location>
        <begin position="893"/>
        <end position="978"/>
    </location>
</feature>
<accession>A0ABP4V3X8</accession>
<dbReference type="Proteomes" id="UP001500280">
    <property type="component" value="Unassembled WGS sequence"/>
</dbReference>
<dbReference type="InterPro" id="IPR008979">
    <property type="entry name" value="Galactose-bd-like_sf"/>
</dbReference>
<dbReference type="Pfam" id="PF00754">
    <property type="entry name" value="F5_F8_type_C"/>
    <property type="match status" value="1"/>
</dbReference>
<feature type="signal peptide" evidence="4">
    <location>
        <begin position="1"/>
        <end position="36"/>
    </location>
</feature>
<dbReference type="InterPro" id="IPR039448">
    <property type="entry name" value="Beta_helix"/>
</dbReference>
<dbReference type="Pfam" id="PF00041">
    <property type="entry name" value="fn3"/>
    <property type="match status" value="2"/>
</dbReference>
<feature type="domain" description="Fibronectin type-III" evidence="6">
    <location>
        <begin position="661"/>
        <end position="746"/>
    </location>
</feature>
<keyword evidence="2" id="KW-0624">Polysaccharide degradation</keyword>